<dbReference type="Gene3D" id="3.30.1150.10">
    <property type="match status" value="1"/>
</dbReference>
<dbReference type="Pfam" id="PF03544">
    <property type="entry name" value="TonB_C"/>
    <property type="match status" value="1"/>
</dbReference>
<evidence type="ECO:0000313" key="13">
    <source>
        <dbReference type="Proteomes" id="UP000027604"/>
    </source>
</evidence>
<sequence>MNSATLPFRPHLREPQQVMPAVAEPPPVAAQGTAARQDGRRYRGVQLSALLHGLAVLLLWNVSGGGSGPALATHAVELIRVAPPRPLQPSPKPPQPQARPVALAAPRPVSAATPQPKTVAAPATSAETYASPAMPAPAMPIGPVTPLAPVPTPSAPVAVKAPPPAARVVGTDGIPTDYVNQVYARINRNTDYPGQARLRRQQGKVGYQLTLDPQGNLLDIDLQGCGIEALDDAARQAIMRAAPFPKLPDLGGSTYLLAGNIVFKLN</sequence>
<evidence type="ECO:0000259" key="11">
    <source>
        <dbReference type="PROSITE" id="PS52015"/>
    </source>
</evidence>
<protein>
    <submittedName>
        <fullName evidence="12">TonB family C-terminal domain protein</fullName>
    </submittedName>
</protein>
<reference evidence="12 13" key="1">
    <citation type="journal article" date="2015" name="Genome Announc.">
        <title>Genome Sequence of Mushroom Soft-Rot Pathogen Janthinobacterium agaricidamnosum.</title>
        <authorList>
            <person name="Graupner K."/>
            <person name="Lackner G."/>
            <person name="Hertweck C."/>
        </authorList>
    </citation>
    <scope>NUCLEOTIDE SEQUENCE [LARGE SCALE GENOMIC DNA]</scope>
    <source>
        <strain evidence="13">NBRC 102515 / DSM 9628</strain>
    </source>
</reference>
<comment type="subcellular location">
    <subcellularLocation>
        <location evidence="1">Cell inner membrane</location>
        <topology evidence="1">Single-pass membrane protein</topology>
        <orientation evidence="1">Periplasmic side</orientation>
    </subcellularLocation>
</comment>
<keyword evidence="7" id="KW-0653">Protein transport</keyword>
<accession>W0V3A8</accession>
<evidence type="ECO:0000256" key="4">
    <source>
        <dbReference type="ARBA" id="ARBA00022475"/>
    </source>
</evidence>
<dbReference type="SUPFAM" id="SSF74653">
    <property type="entry name" value="TolA/TonB C-terminal domain"/>
    <property type="match status" value="1"/>
</dbReference>
<evidence type="ECO:0000256" key="8">
    <source>
        <dbReference type="ARBA" id="ARBA00022989"/>
    </source>
</evidence>
<organism evidence="12 13">
    <name type="scientific">Janthinobacterium agaricidamnosum NBRC 102515 = DSM 9628</name>
    <dbReference type="NCBI Taxonomy" id="1349767"/>
    <lineage>
        <taxon>Bacteria</taxon>
        <taxon>Pseudomonadati</taxon>
        <taxon>Pseudomonadota</taxon>
        <taxon>Betaproteobacteria</taxon>
        <taxon>Burkholderiales</taxon>
        <taxon>Oxalobacteraceae</taxon>
        <taxon>Janthinobacterium</taxon>
    </lineage>
</organism>
<proteinExistence type="inferred from homology"/>
<dbReference type="PANTHER" id="PTHR33446:SF2">
    <property type="entry name" value="PROTEIN TONB"/>
    <property type="match status" value="1"/>
</dbReference>
<feature type="domain" description="TonB C-terminal" evidence="11">
    <location>
        <begin position="177"/>
        <end position="266"/>
    </location>
</feature>
<dbReference type="GO" id="GO:0015031">
    <property type="term" value="P:protein transport"/>
    <property type="evidence" value="ECO:0007669"/>
    <property type="project" value="UniProtKB-KW"/>
</dbReference>
<dbReference type="InterPro" id="IPR051045">
    <property type="entry name" value="TonB-dependent_transducer"/>
</dbReference>
<keyword evidence="9" id="KW-0472">Membrane</keyword>
<evidence type="ECO:0000256" key="1">
    <source>
        <dbReference type="ARBA" id="ARBA00004383"/>
    </source>
</evidence>
<dbReference type="EMBL" id="HG322949">
    <property type="protein sequence ID" value="CDG82356.1"/>
    <property type="molecule type" value="Genomic_DNA"/>
</dbReference>
<evidence type="ECO:0000256" key="6">
    <source>
        <dbReference type="ARBA" id="ARBA00022692"/>
    </source>
</evidence>
<evidence type="ECO:0000256" key="2">
    <source>
        <dbReference type="ARBA" id="ARBA00006555"/>
    </source>
</evidence>
<dbReference type="NCBIfam" id="TIGR01352">
    <property type="entry name" value="tonB_Cterm"/>
    <property type="match status" value="1"/>
</dbReference>
<dbReference type="Proteomes" id="UP000027604">
    <property type="component" value="Chromosome I"/>
</dbReference>
<dbReference type="PATRIC" id="fig|1349767.4.peg.3395"/>
<dbReference type="RefSeq" id="WP_051780459.1">
    <property type="nucleotide sequence ID" value="NZ_BCTH01000006.1"/>
</dbReference>
<dbReference type="PANTHER" id="PTHR33446">
    <property type="entry name" value="PROTEIN TONB-RELATED"/>
    <property type="match status" value="1"/>
</dbReference>
<dbReference type="AlphaFoldDB" id="W0V3A8"/>
<dbReference type="PROSITE" id="PS52015">
    <property type="entry name" value="TONB_CTD"/>
    <property type="match status" value="1"/>
</dbReference>
<dbReference type="InterPro" id="IPR006260">
    <property type="entry name" value="TonB/TolA_C"/>
</dbReference>
<dbReference type="KEGG" id="jag:GJA_1718"/>
<dbReference type="HOGENOM" id="CLU_1044996_0_0_4"/>
<dbReference type="eggNOG" id="COG0810">
    <property type="taxonomic scope" value="Bacteria"/>
</dbReference>
<feature type="region of interest" description="Disordered" evidence="10">
    <location>
        <begin position="83"/>
        <end position="124"/>
    </location>
</feature>
<keyword evidence="4" id="KW-1003">Cell membrane</keyword>
<evidence type="ECO:0000313" key="12">
    <source>
        <dbReference type="EMBL" id="CDG82356.1"/>
    </source>
</evidence>
<evidence type="ECO:0000256" key="10">
    <source>
        <dbReference type="SAM" id="MobiDB-lite"/>
    </source>
</evidence>
<dbReference type="GO" id="GO:0055085">
    <property type="term" value="P:transmembrane transport"/>
    <property type="evidence" value="ECO:0007669"/>
    <property type="project" value="InterPro"/>
</dbReference>
<evidence type="ECO:0000256" key="5">
    <source>
        <dbReference type="ARBA" id="ARBA00022519"/>
    </source>
</evidence>
<keyword evidence="13" id="KW-1185">Reference proteome</keyword>
<keyword evidence="5" id="KW-0997">Cell inner membrane</keyword>
<keyword evidence="8" id="KW-1133">Transmembrane helix</keyword>
<evidence type="ECO:0000256" key="7">
    <source>
        <dbReference type="ARBA" id="ARBA00022927"/>
    </source>
</evidence>
<dbReference type="InterPro" id="IPR037682">
    <property type="entry name" value="TonB_C"/>
</dbReference>
<name>W0V3A8_9BURK</name>
<keyword evidence="6" id="KW-0812">Transmembrane</keyword>
<gene>
    <name evidence="12" type="ORF">GJA_1718</name>
</gene>
<dbReference type="GO" id="GO:0031992">
    <property type="term" value="F:energy transducer activity"/>
    <property type="evidence" value="ECO:0007669"/>
    <property type="project" value="TreeGrafter"/>
</dbReference>
<keyword evidence="3" id="KW-0813">Transport</keyword>
<feature type="compositionally biased region" description="Pro residues" evidence="10">
    <location>
        <begin position="83"/>
        <end position="97"/>
    </location>
</feature>
<evidence type="ECO:0000256" key="9">
    <source>
        <dbReference type="ARBA" id="ARBA00023136"/>
    </source>
</evidence>
<dbReference type="OrthoDB" id="9135560at2"/>
<dbReference type="GO" id="GO:0098797">
    <property type="term" value="C:plasma membrane protein complex"/>
    <property type="evidence" value="ECO:0007669"/>
    <property type="project" value="TreeGrafter"/>
</dbReference>
<dbReference type="STRING" id="1349767.GJA_1718"/>
<feature type="compositionally biased region" description="Low complexity" evidence="10">
    <location>
        <begin position="98"/>
        <end position="112"/>
    </location>
</feature>
<comment type="similarity">
    <text evidence="2">Belongs to the TonB family.</text>
</comment>
<evidence type="ECO:0000256" key="3">
    <source>
        <dbReference type="ARBA" id="ARBA00022448"/>
    </source>
</evidence>